<sequence>MAAAHPKKLSGWEAVTQQKRNDLLARIPRHWRLSERELCNAKTQTDARIVLPTFLSPVERAITSLPAPELLHAIHTGDYTACEVAGAFAHRAVLAHQLTNCLSEIDLASAMARAQELDVYFREHGRPSGPLHGLPVSLMDRFNVEGLDSTCGFASWIGKPKNVEDEGVLLRSLRQAGVLIYCKTNVPMGALVREGALLALGGSAVGIATDLVGSSRIPSAFTGLAALKTSEGRLSASGIETILKGLPVASGTIGIMSQDVQSVELVFKALLEDAPWRRDPDVIEMPWRPEKQYALQRRAGVPGQRSGRLVFGLLKCDGNVRPHPNIAEGLRHLEEALLEDGHEVLEWKPPPHAGAVENLLKIFGSASGPAIIQAIKASGEPPVSSMLALYDQQNVTCSSAADFWEMCQKRDDYRHAYANYWAQMDGCTASGRPIDGIIMPVAATSAAREGEFSYLAYSAIANVLDLPAFVFPVWRSGHSPSPGGFRHGNLSPSDCTVSETFREGDVQNMPVCLQVVCPRLQEESTLALAEVINDTLRREHENLKRCCMGLKKFECMRNFLRHIATTCDYEALPTCLQ</sequence>
<dbReference type="InterPro" id="IPR023631">
    <property type="entry name" value="Amidase_dom"/>
</dbReference>
<dbReference type="GO" id="GO:0016787">
    <property type="term" value="F:hydrolase activity"/>
    <property type="evidence" value="ECO:0007669"/>
    <property type="project" value="UniProtKB-KW"/>
</dbReference>
<organism evidence="4 5">
    <name type="scientific">Hortaea werneckii</name>
    <name type="common">Black yeast</name>
    <name type="synonym">Cladosporium werneckii</name>
    <dbReference type="NCBI Taxonomy" id="91943"/>
    <lineage>
        <taxon>Eukaryota</taxon>
        <taxon>Fungi</taxon>
        <taxon>Dikarya</taxon>
        <taxon>Ascomycota</taxon>
        <taxon>Pezizomycotina</taxon>
        <taxon>Dothideomycetes</taxon>
        <taxon>Dothideomycetidae</taxon>
        <taxon>Mycosphaerellales</taxon>
        <taxon>Teratosphaeriaceae</taxon>
        <taxon>Hortaea</taxon>
    </lineage>
</organism>
<evidence type="ECO:0000256" key="2">
    <source>
        <dbReference type="ARBA" id="ARBA00022801"/>
    </source>
</evidence>
<dbReference type="InterPro" id="IPR036928">
    <property type="entry name" value="AS_sf"/>
</dbReference>
<accession>A0A3M6WX05</accession>
<dbReference type="EMBL" id="QWIJ01000399">
    <property type="protein sequence ID" value="RMX82778.1"/>
    <property type="molecule type" value="Genomic_DNA"/>
</dbReference>
<feature type="domain" description="Amidase" evidence="3">
    <location>
        <begin position="194"/>
        <end position="526"/>
    </location>
</feature>
<evidence type="ECO:0000256" key="1">
    <source>
        <dbReference type="ARBA" id="ARBA00009199"/>
    </source>
</evidence>
<proteinExistence type="inferred from homology"/>
<dbReference type="Pfam" id="PF01425">
    <property type="entry name" value="Amidase"/>
    <property type="match status" value="2"/>
</dbReference>
<dbReference type="AlphaFoldDB" id="A0A3M6WX05"/>
<dbReference type="SUPFAM" id="SSF75304">
    <property type="entry name" value="Amidase signature (AS) enzymes"/>
    <property type="match status" value="1"/>
</dbReference>
<keyword evidence="2" id="KW-0378">Hydrolase</keyword>
<dbReference type="PANTHER" id="PTHR46072">
    <property type="entry name" value="AMIDASE-RELATED-RELATED"/>
    <property type="match status" value="1"/>
</dbReference>
<comment type="caution">
    <text evidence="4">The sequence shown here is derived from an EMBL/GenBank/DDBJ whole genome shotgun (WGS) entry which is preliminary data.</text>
</comment>
<protein>
    <recommendedName>
        <fullName evidence="3">Amidase domain-containing protein</fullName>
    </recommendedName>
</protein>
<feature type="domain" description="Amidase" evidence="3">
    <location>
        <begin position="84"/>
        <end position="192"/>
    </location>
</feature>
<name>A0A3M6WX05_HORWE</name>
<dbReference type="PIRSF" id="PIRSF001221">
    <property type="entry name" value="Amidase_fungi"/>
    <property type="match status" value="1"/>
</dbReference>
<dbReference type="Proteomes" id="UP000281245">
    <property type="component" value="Unassembled WGS sequence"/>
</dbReference>
<gene>
    <name evidence="4" type="ORF">D0869_05800</name>
</gene>
<reference evidence="4 5" key="1">
    <citation type="journal article" date="2018" name="BMC Genomics">
        <title>Genomic evidence for intraspecific hybridization in a clonal and extremely halotolerant yeast.</title>
        <authorList>
            <person name="Gostincar C."/>
            <person name="Stajich J.E."/>
            <person name="Zupancic J."/>
            <person name="Zalar P."/>
            <person name="Gunde-Cimerman N."/>
        </authorList>
    </citation>
    <scope>NUCLEOTIDE SEQUENCE [LARGE SCALE GENOMIC DNA]</scope>
    <source>
        <strain evidence="4 5">EXF-6656</strain>
    </source>
</reference>
<evidence type="ECO:0000313" key="5">
    <source>
        <dbReference type="Proteomes" id="UP000281245"/>
    </source>
</evidence>
<evidence type="ECO:0000313" key="4">
    <source>
        <dbReference type="EMBL" id="RMX82778.1"/>
    </source>
</evidence>
<evidence type="ECO:0000259" key="3">
    <source>
        <dbReference type="Pfam" id="PF01425"/>
    </source>
</evidence>
<dbReference type="VEuPathDB" id="FungiDB:BTJ68_00657"/>
<dbReference type="OrthoDB" id="6428749at2759"/>
<comment type="similarity">
    <text evidence="1">Belongs to the amidase family.</text>
</comment>
<dbReference type="Gene3D" id="3.90.1300.10">
    <property type="entry name" value="Amidase signature (AS) domain"/>
    <property type="match status" value="2"/>
</dbReference>